<reference evidence="9" key="1">
    <citation type="journal article" date="2023" name="Mol. Phylogenet. Evol.">
        <title>Genome-scale phylogeny and comparative genomics of the fungal order Sordariales.</title>
        <authorList>
            <person name="Hensen N."/>
            <person name="Bonometti L."/>
            <person name="Westerberg I."/>
            <person name="Brannstrom I.O."/>
            <person name="Guillou S."/>
            <person name="Cros-Aarteil S."/>
            <person name="Calhoun S."/>
            <person name="Haridas S."/>
            <person name="Kuo A."/>
            <person name="Mondo S."/>
            <person name="Pangilinan J."/>
            <person name="Riley R."/>
            <person name="LaButti K."/>
            <person name="Andreopoulos B."/>
            <person name="Lipzen A."/>
            <person name="Chen C."/>
            <person name="Yan M."/>
            <person name="Daum C."/>
            <person name="Ng V."/>
            <person name="Clum A."/>
            <person name="Steindorff A."/>
            <person name="Ohm R.A."/>
            <person name="Martin F."/>
            <person name="Silar P."/>
            <person name="Natvig D.O."/>
            <person name="Lalanne C."/>
            <person name="Gautier V."/>
            <person name="Ament-Velasquez S.L."/>
            <person name="Kruys A."/>
            <person name="Hutchinson M.I."/>
            <person name="Powell A.J."/>
            <person name="Barry K."/>
            <person name="Miller A.N."/>
            <person name="Grigoriev I.V."/>
            <person name="Debuchy R."/>
            <person name="Gladieux P."/>
            <person name="Hiltunen Thoren M."/>
            <person name="Johannesson H."/>
        </authorList>
    </citation>
    <scope>NUCLEOTIDE SEQUENCE</scope>
    <source>
        <strain evidence="9">CBS 508.74</strain>
    </source>
</reference>
<feature type="transmembrane region" description="Helical" evidence="7">
    <location>
        <begin position="150"/>
        <end position="172"/>
    </location>
</feature>
<keyword evidence="10" id="KW-1185">Reference proteome</keyword>
<feature type="region of interest" description="Disordered" evidence="8">
    <location>
        <begin position="300"/>
        <end position="343"/>
    </location>
</feature>
<dbReference type="Proteomes" id="UP001302812">
    <property type="component" value="Unassembled WGS sequence"/>
</dbReference>
<evidence type="ECO:0000256" key="5">
    <source>
        <dbReference type="ARBA" id="ARBA00022989"/>
    </source>
</evidence>
<feature type="transmembrane region" description="Helical" evidence="7">
    <location>
        <begin position="6"/>
        <end position="24"/>
    </location>
</feature>
<evidence type="ECO:0000313" key="10">
    <source>
        <dbReference type="Proteomes" id="UP001302812"/>
    </source>
</evidence>
<evidence type="ECO:0000256" key="1">
    <source>
        <dbReference type="ARBA" id="ARBA00004141"/>
    </source>
</evidence>
<comment type="subcellular location">
    <subcellularLocation>
        <location evidence="1 7">Membrane</location>
        <topology evidence="1 7">Multi-pass membrane protein</topology>
    </subcellularLocation>
</comment>
<dbReference type="InterPro" id="IPR001204">
    <property type="entry name" value="Phos_transporter"/>
</dbReference>
<organism evidence="9 10">
    <name type="scientific">Canariomyces notabilis</name>
    <dbReference type="NCBI Taxonomy" id="2074819"/>
    <lineage>
        <taxon>Eukaryota</taxon>
        <taxon>Fungi</taxon>
        <taxon>Dikarya</taxon>
        <taxon>Ascomycota</taxon>
        <taxon>Pezizomycotina</taxon>
        <taxon>Sordariomycetes</taxon>
        <taxon>Sordariomycetidae</taxon>
        <taxon>Sordariales</taxon>
        <taxon>Chaetomiaceae</taxon>
        <taxon>Canariomyces</taxon>
    </lineage>
</organism>
<comment type="function">
    <text evidence="7">Sodium-phosphate symporter.</text>
</comment>
<protein>
    <recommendedName>
        <fullName evidence="7">Phosphate transporter</fullName>
    </recommendedName>
</protein>
<evidence type="ECO:0000256" key="2">
    <source>
        <dbReference type="ARBA" id="ARBA00022448"/>
    </source>
</evidence>
<evidence type="ECO:0000313" key="9">
    <source>
        <dbReference type="EMBL" id="KAK4108897.1"/>
    </source>
</evidence>
<evidence type="ECO:0000256" key="8">
    <source>
        <dbReference type="SAM" id="MobiDB-lite"/>
    </source>
</evidence>
<feature type="transmembrane region" description="Helical" evidence="7">
    <location>
        <begin position="184"/>
        <end position="208"/>
    </location>
</feature>
<dbReference type="GO" id="GO:0016020">
    <property type="term" value="C:membrane"/>
    <property type="evidence" value="ECO:0007669"/>
    <property type="project" value="UniProtKB-SubCell"/>
</dbReference>
<dbReference type="PANTHER" id="PTHR11101:SF80">
    <property type="entry name" value="PHOSPHATE TRANSPORTER"/>
    <property type="match status" value="1"/>
</dbReference>
<proteinExistence type="inferred from homology"/>
<dbReference type="GO" id="GO:0035435">
    <property type="term" value="P:phosphate ion transmembrane transport"/>
    <property type="evidence" value="ECO:0007669"/>
    <property type="project" value="TreeGrafter"/>
</dbReference>
<feature type="transmembrane region" description="Helical" evidence="7">
    <location>
        <begin position="220"/>
        <end position="246"/>
    </location>
</feature>
<dbReference type="PANTHER" id="PTHR11101">
    <property type="entry name" value="PHOSPHATE TRANSPORTER"/>
    <property type="match status" value="1"/>
</dbReference>
<feature type="transmembrane region" description="Helical" evidence="7">
    <location>
        <begin position="84"/>
        <end position="105"/>
    </location>
</feature>
<comment type="similarity">
    <text evidence="7">Belongs to the inorganic phosphate transporter (PiT) (TC 2.A.20) family.</text>
</comment>
<dbReference type="Pfam" id="PF01384">
    <property type="entry name" value="PHO4"/>
    <property type="match status" value="1"/>
</dbReference>
<reference evidence="9" key="2">
    <citation type="submission" date="2023-05" db="EMBL/GenBank/DDBJ databases">
        <authorList>
            <consortium name="Lawrence Berkeley National Laboratory"/>
            <person name="Steindorff A."/>
            <person name="Hensen N."/>
            <person name="Bonometti L."/>
            <person name="Westerberg I."/>
            <person name="Brannstrom I.O."/>
            <person name="Guillou S."/>
            <person name="Cros-Aarteil S."/>
            <person name="Calhoun S."/>
            <person name="Haridas S."/>
            <person name="Kuo A."/>
            <person name="Mondo S."/>
            <person name="Pangilinan J."/>
            <person name="Riley R."/>
            <person name="Labutti K."/>
            <person name="Andreopoulos B."/>
            <person name="Lipzen A."/>
            <person name="Chen C."/>
            <person name="Yanf M."/>
            <person name="Daum C."/>
            <person name="Ng V."/>
            <person name="Clum A."/>
            <person name="Ohm R."/>
            <person name="Martin F."/>
            <person name="Silar P."/>
            <person name="Natvig D."/>
            <person name="Lalanne C."/>
            <person name="Gautier V."/>
            <person name="Ament-Velasquez S.L."/>
            <person name="Kruys A."/>
            <person name="Hutchinson M.I."/>
            <person name="Powell A.J."/>
            <person name="Barry K."/>
            <person name="Miller A.N."/>
            <person name="Grigoriev I.V."/>
            <person name="Debuchy R."/>
            <person name="Gladieux P."/>
            <person name="Thoren M.H."/>
            <person name="Johannesson H."/>
        </authorList>
    </citation>
    <scope>NUCLEOTIDE SEQUENCE</scope>
    <source>
        <strain evidence="9">CBS 508.74</strain>
    </source>
</reference>
<keyword evidence="4 7" id="KW-0812">Transmembrane</keyword>
<feature type="transmembrane region" description="Helical" evidence="7">
    <location>
        <begin position="451"/>
        <end position="472"/>
    </location>
</feature>
<name>A0AAN6T9K8_9PEZI</name>
<sequence>MPLTQFNYLFVIGTLFAFLDAWNIGANDVANAWATSVASRSIKYIPAMAIAAVMEFSGAVGVGARVADTIRTKIVDTSQFAESPAVLMLGMVCAVIASSVYLTFATKVGLPLSTTHSLMGGVIGFGVAAVGTGGIQWVDPQGGINSGVVQVFMAWIIAPLLAGTFASAIFLTTKYAVLLRQNPVLKGLLMVPIYAALTSSLIVMLLVWKGGSYEVNLTDAQIYLVIVMTGVGFGLLVATFFVPWLYRVIIKQDWELKWYHMYQGPLLLRRGPPSPPPGSYTGPVRDYYEGHSTRDQVDARRADLESRDTSISAASDQQNREKSQHEVAVSPEEPRRKSLVGPKPDGPWYSGAMVFWCIKWALFHGVDQDVVGHQSSDTSGGLAANLDDMHARAARYDNRAEYLFSFLQIMTAATSSFTHGANDVSNAIGPYATIFQIWRDGRLPINDEAEVPTWILIFGGSGIVIGLWTYGYNIMRNLGNKITLHSPSRGFSMELGSTITIIMATRLSLPVSTTQCITGATVGVGLCNGDWRTINWRMVAWIYMGWFITLPSAALISGSLMGFILNAPRWLNM</sequence>
<feature type="transmembrane region" description="Helical" evidence="7">
    <location>
        <begin position="44"/>
        <end position="64"/>
    </location>
</feature>
<accession>A0AAN6T9K8</accession>
<keyword evidence="6 7" id="KW-0472">Membrane</keyword>
<comment type="caution">
    <text evidence="9">The sequence shown here is derived from an EMBL/GenBank/DDBJ whole genome shotgun (WGS) entry which is preliminary data.</text>
</comment>
<dbReference type="GeneID" id="89933514"/>
<gene>
    <name evidence="9" type="ORF">N656DRAFT_362473</name>
</gene>
<evidence type="ECO:0000256" key="3">
    <source>
        <dbReference type="ARBA" id="ARBA00022592"/>
    </source>
</evidence>
<dbReference type="GO" id="GO:0005315">
    <property type="term" value="F:phosphate transmembrane transporter activity"/>
    <property type="evidence" value="ECO:0007669"/>
    <property type="project" value="InterPro"/>
</dbReference>
<dbReference type="AlphaFoldDB" id="A0AAN6T9K8"/>
<feature type="transmembrane region" description="Helical" evidence="7">
    <location>
        <begin position="541"/>
        <end position="565"/>
    </location>
</feature>
<keyword evidence="2 7" id="KW-0813">Transport</keyword>
<evidence type="ECO:0000256" key="7">
    <source>
        <dbReference type="RuleBase" id="RU363058"/>
    </source>
</evidence>
<dbReference type="EMBL" id="MU853359">
    <property type="protein sequence ID" value="KAK4108897.1"/>
    <property type="molecule type" value="Genomic_DNA"/>
</dbReference>
<evidence type="ECO:0000256" key="6">
    <source>
        <dbReference type="ARBA" id="ARBA00023136"/>
    </source>
</evidence>
<keyword evidence="3 7" id="KW-0592">Phosphate transport</keyword>
<feature type="transmembrane region" description="Helical" evidence="7">
    <location>
        <begin position="117"/>
        <end position="138"/>
    </location>
</feature>
<dbReference type="RefSeq" id="XP_064666467.1">
    <property type="nucleotide sequence ID" value="XM_064809390.1"/>
</dbReference>
<evidence type="ECO:0000256" key="4">
    <source>
        <dbReference type="ARBA" id="ARBA00022692"/>
    </source>
</evidence>
<keyword evidence="5 7" id="KW-1133">Transmembrane helix</keyword>